<comment type="caution">
    <text evidence="17">The sequence shown here is derived from an EMBL/GenBank/DDBJ whole genome shotgun (WGS) entry which is preliminary data.</text>
</comment>
<evidence type="ECO:0000256" key="4">
    <source>
        <dbReference type="ARBA" id="ARBA00022695"/>
    </source>
</evidence>
<evidence type="ECO:0000256" key="13">
    <source>
        <dbReference type="ARBA" id="ARBA00026137"/>
    </source>
</evidence>
<dbReference type="Pfam" id="PF03833">
    <property type="entry name" value="PolC_DP2_N"/>
    <property type="match status" value="1"/>
</dbReference>
<protein>
    <recommendedName>
        <fullName evidence="13">DNA polymerase II large subunit</fullName>
    </recommendedName>
</protein>
<evidence type="ECO:0000259" key="16">
    <source>
        <dbReference type="Pfam" id="PF24844"/>
    </source>
</evidence>
<feature type="domain" description="DNA polymerase II large subunit DP2 N-terminal" evidence="15">
    <location>
        <begin position="2"/>
        <end position="100"/>
    </location>
</feature>
<dbReference type="InterPro" id="IPR004475">
    <property type="entry name" value="PolC_DP2"/>
</dbReference>
<dbReference type="GO" id="GO:0004527">
    <property type="term" value="F:exonuclease activity"/>
    <property type="evidence" value="ECO:0007669"/>
    <property type="project" value="UniProtKB-KW"/>
</dbReference>
<evidence type="ECO:0000256" key="12">
    <source>
        <dbReference type="ARBA" id="ARBA00025068"/>
    </source>
</evidence>
<organism evidence="17">
    <name type="scientific">mine drainage metagenome</name>
    <dbReference type="NCBI Taxonomy" id="410659"/>
    <lineage>
        <taxon>unclassified sequences</taxon>
        <taxon>metagenomes</taxon>
        <taxon>ecological metagenomes</taxon>
    </lineage>
</organism>
<comment type="similarity">
    <text evidence="1">Belongs to the archaeal DNA polymerase II family.</text>
</comment>
<evidence type="ECO:0000256" key="8">
    <source>
        <dbReference type="ARBA" id="ARBA00022839"/>
    </source>
</evidence>
<keyword evidence="10" id="KW-0238">DNA-binding</keyword>
<dbReference type="InterPro" id="IPR016033">
    <property type="entry name" value="PolC_DP2_N"/>
</dbReference>
<keyword evidence="7" id="KW-0378">Hydrolase</keyword>
<comment type="subunit">
    <text evidence="2">Heterodimer of a large subunit and a small subunit.</text>
</comment>
<keyword evidence="8" id="KW-0269">Exonuclease</keyword>
<evidence type="ECO:0000256" key="2">
    <source>
        <dbReference type="ARBA" id="ARBA00011315"/>
    </source>
</evidence>
<evidence type="ECO:0000259" key="15">
    <source>
        <dbReference type="Pfam" id="PF03833"/>
    </source>
</evidence>
<keyword evidence="11" id="KW-0511">Multifunctional enzyme</keyword>
<comment type="catalytic activity">
    <reaction evidence="14">
        <text>DNA(n) + a 2'-deoxyribonucleoside 5'-triphosphate = DNA(n+1) + diphosphate</text>
        <dbReference type="Rhea" id="RHEA:22508"/>
        <dbReference type="Rhea" id="RHEA-COMP:17339"/>
        <dbReference type="Rhea" id="RHEA-COMP:17340"/>
        <dbReference type="ChEBI" id="CHEBI:33019"/>
        <dbReference type="ChEBI" id="CHEBI:61560"/>
        <dbReference type="ChEBI" id="CHEBI:173112"/>
        <dbReference type="EC" id="2.7.7.7"/>
    </reaction>
</comment>
<feature type="non-terminal residue" evidence="17">
    <location>
        <position position="1"/>
    </location>
</feature>
<keyword evidence="3 17" id="KW-0808">Transferase</keyword>
<proteinExistence type="inferred from homology"/>
<sequence>VGIYHHRKHLQYLPSDDDIRTIIENCPVCVDGLATEDAEIGIHRNIKRTTISGKEEMITNRIRGGVPLVLCEGIAQKAKNVLKYTKMVGLDWMWLNNIIRAEKADKSSQQDHSQDNNAVFLRELVAGRPVFAYPNHPGSFRLRYGRSRLTGIA</sequence>
<gene>
    <name evidence="17" type="ORF">B1B_17528</name>
</gene>
<dbReference type="GO" id="GO:0003677">
    <property type="term" value="F:DNA binding"/>
    <property type="evidence" value="ECO:0007669"/>
    <property type="project" value="UniProtKB-KW"/>
</dbReference>
<name>T0YMW7_9ZZZZ</name>
<keyword evidence="9" id="KW-0239">DNA-directed DNA polymerase</keyword>
<dbReference type="GO" id="GO:0006260">
    <property type="term" value="P:DNA replication"/>
    <property type="evidence" value="ECO:0007669"/>
    <property type="project" value="UniProtKB-KW"/>
</dbReference>
<keyword evidence="5" id="KW-0235">DNA replication</keyword>
<feature type="domain" description="DNA polymerase II large subunit DP2 central" evidence="16">
    <location>
        <begin position="115"/>
        <end position="153"/>
    </location>
</feature>
<evidence type="ECO:0000256" key="9">
    <source>
        <dbReference type="ARBA" id="ARBA00022932"/>
    </source>
</evidence>
<keyword evidence="4 17" id="KW-0548">Nucleotidyltransferase</keyword>
<feature type="non-terminal residue" evidence="17">
    <location>
        <position position="153"/>
    </location>
</feature>
<evidence type="ECO:0000256" key="11">
    <source>
        <dbReference type="ARBA" id="ARBA00023268"/>
    </source>
</evidence>
<dbReference type="PANTHER" id="PTHR42210:SF1">
    <property type="entry name" value="DNA POLYMERASE II LARGE SUBUNIT"/>
    <property type="match status" value="1"/>
</dbReference>
<reference evidence="17" key="1">
    <citation type="submission" date="2013-08" db="EMBL/GenBank/DDBJ databases">
        <authorList>
            <person name="Mendez C."/>
            <person name="Richter M."/>
            <person name="Ferrer M."/>
            <person name="Sanchez J."/>
        </authorList>
    </citation>
    <scope>NUCLEOTIDE SEQUENCE</scope>
</reference>
<evidence type="ECO:0000256" key="14">
    <source>
        <dbReference type="ARBA" id="ARBA00049244"/>
    </source>
</evidence>
<dbReference type="AlphaFoldDB" id="T0YMW7"/>
<evidence type="ECO:0000256" key="3">
    <source>
        <dbReference type="ARBA" id="ARBA00022679"/>
    </source>
</evidence>
<dbReference type="InterPro" id="IPR056171">
    <property type="entry name" value="PolC_DP2_central_dom"/>
</dbReference>
<evidence type="ECO:0000256" key="7">
    <source>
        <dbReference type="ARBA" id="ARBA00022801"/>
    </source>
</evidence>
<evidence type="ECO:0000313" key="17">
    <source>
        <dbReference type="EMBL" id="EQD33272.1"/>
    </source>
</evidence>
<evidence type="ECO:0000256" key="10">
    <source>
        <dbReference type="ARBA" id="ARBA00023125"/>
    </source>
</evidence>
<dbReference type="PANTHER" id="PTHR42210">
    <property type="entry name" value="DNA POLYMERASE II LARGE SUBUNIT"/>
    <property type="match status" value="1"/>
</dbReference>
<dbReference type="Pfam" id="PF24844">
    <property type="entry name" value="PolC_DP2_central"/>
    <property type="match status" value="1"/>
</dbReference>
<keyword evidence="6" id="KW-0540">Nuclease</keyword>
<evidence type="ECO:0000256" key="6">
    <source>
        <dbReference type="ARBA" id="ARBA00022722"/>
    </source>
</evidence>
<accession>T0YMW7</accession>
<evidence type="ECO:0000256" key="5">
    <source>
        <dbReference type="ARBA" id="ARBA00022705"/>
    </source>
</evidence>
<dbReference type="GO" id="GO:0003887">
    <property type="term" value="F:DNA-directed DNA polymerase activity"/>
    <property type="evidence" value="ECO:0007669"/>
    <property type="project" value="UniProtKB-KW"/>
</dbReference>
<comment type="function">
    <text evidence="12">Possesses two activities: a DNA synthesis (polymerase) and an exonucleolytic activity that degrades single-stranded DNA in the 3'- to 5'-direction. Has a template-primer preference which is characteristic of a replicative DNA polymerase.</text>
</comment>
<reference evidence="17" key="2">
    <citation type="journal article" date="2014" name="ISME J.">
        <title>Microbial stratification in low pH oxic and suboxic macroscopic growths along an acid mine drainage.</title>
        <authorList>
            <person name="Mendez-Garcia C."/>
            <person name="Mesa V."/>
            <person name="Sprenger R.R."/>
            <person name="Richter M."/>
            <person name="Diez M.S."/>
            <person name="Solano J."/>
            <person name="Bargiela R."/>
            <person name="Golyshina O.V."/>
            <person name="Manteca A."/>
            <person name="Ramos J.L."/>
            <person name="Gallego J.R."/>
            <person name="Llorente I."/>
            <person name="Martins Dos Santos V.A."/>
            <person name="Jensen O.N."/>
            <person name="Pelaez A.I."/>
            <person name="Sanchez J."/>
            <person name="Ferrer M."/>
        </authorList>
    </citation>
    <scope>NUCLEOTIDE SEQUENCE</scope>
</reference>
<evidence type="ECO:0000256" key="1">
    <source>
        <dbReference type="ARBA" id="ARBA00011053"/>
    </source>
</evidence>
<dbReference type="EMBL" id="AUZY01011708">
    <property type="protein sequence ID" value="EQD33272.1"/>
    <property type="molecule type" value="Genomic_DNA"/>
</dbReference>